<gene>
    <name evidence="3" type="ORF">DKG75_22510</name>
</gene>
<dbReference type="PANTHER" id="PTHR43669:SF3">
    <property type="entry name" value="ALCOHOL DEHYDROGENASE, PUTATIVE (AFU_ORTHOLOGUE AFUA_3G03445)-RELATED"/>
    <property type="match status" value="1"/>
</dbReference>
<dbReference type="PRINTS" id="PR00080">
    <property type="entry name" value="SDRFAMILY"/>
</dbReference>
<reference evidence="4" key="1">
    <citation type="submission" date="2018-05" db="EMBL/GenBank/DDBJ databases">
        <title>Zavarzinia sp. HR-AS.</title>
        <authorList>
            <person name="Lee Y."/>
            <person name="Jeon C.O."/>
        </authorList>
    </citation>
    <scope>NUCLEOTIDE SEQUENCE [LARGE SCALE GENOMIC DNA]</scope>
    <source>
        <strain evidence="4">DSM 1231</strain>
    </source>
</reference>
<dbReference type="FunFam" id="3.40.50.720:FF:000084">
    <property type="entry name" value="Short-chain dehydrogenase reductase"/>
    <property type="match status" value="1"/>
</dbReference>
<comment type="caution">
    <text evidence="3">The sequence shown here is derived from an EMBL/GenBank/DDBJ whole genome shotgun (WGS) entry which is preliminary data.</text>
</comment>
<dbReference type="RefSeq" id="WP_109923451.1">
    <property type="nucleotide sequence ID" value="NZ_QGLF01000010.1"/>
</dbReference>
<dbReference type="AlphaFoldDB" id="A0A317DXA2"/>
<comment type="similarity">
    <text evidence="1">Belongs to the short-chain dehydrogenases/reductases (SDR) family.</text>
</comment>
<sequence length="253" mass="26910">MGRVQDKVVMITGAGSGAGRADARMLAREGAKIIATDANFETAQATAAEIGGGAVALPLNITREEDWVAAFAAAKEKFGHVDVLVNNAGILIQASLEYMSLEDWQKTLNVNVTGYYLGCKHGILNMKEKGGNIINMGSVTSHLGSPNYFAYAAAKSAVVSLTRSVNAHAKTGGYAIRCNALCPDGILTPMVLAQMGLPPDADVEMIKQSPMGHRFCYPEDVANLVLFLASDESRFISGADIAIDNGNFRYTEF</sequence>
<dbReference type="Pfam" id="PF13561">
    <property type="entry name" value="adh_short_C2"/>
    <property type="match status" value="1"/>
</dbReference>
<evidence type="ECO:0000256" key="1">
    <source>
        <dbReference type="ARBA" id="ARBA00006484"/>
    </source>
</evidence>
<proteinExistence type="inferred from homology"/>
<dbReference type="PANTHER" id="PTHR43669">
    <property type="entry name" value="5-KETO-D-GLUCONATE 5-REDUCTASE"/>
    <property type="match status" value="1"/>
</dbReference>
<dbReference type="GO" id="GO:0016491">
    <property type="term" value="F:oxidoreductase activity"/>
    <property type="evidence" value="ECO:0007669"/>
    <property type="project" value="UniProtKB-KW"/>
</dbReference>
<name>A0A317DXA2_9PROT</name>
<dbReference type="InterPro" id="IPR002347">
    <property type="entry name" value="SDR_fam"/>
</dbReference>
<evidence type="ECO:0000313" key="4">
    <source>
        <dbReference type="Proteomes" id="UP000246077"/>
    </source>
</evidence>
<protein>
    <submittedName>
        <fullName evidence="3">Short-chain dehydrogenase</fullName>
    </submittedName>
</protein>
<evidence type="ECO:0000256" key="2">
    <source>
        <dbReference type="ARBA" id="ARBA00023002"/>
    </source>
</evidence>
<dbReference type="InterPro" id="IPR036291">
    <property type="entry name" value="NAD(P)-bd_dom_sf"/>
</dbReference>
<organism evidence="3 4">
    <name type="scientific">Zavarzinia compransoris</name>
    <dbReference type="NCBI Taxonomy" id="1264899"/>
    <lineage>
        <taxon>Bacteria</taxon>
        <taxon>Pseudomonadati</taxon>
        <taxon>Pseudomonadota</taxon>
        <taxon>Alphaproteobacteria</taxon>
        <taxon>Rhodospirillales</taxon>
        <taxon>Zavarziniaceae</taxon>
        <taxon>Zavarzinia</taxon>
    </lineage>
</organism>
<dbReference type="Proteomes" id="UP000246077">
    <property type="component" value="Unassembled WGS sequence"/>
</dbReference>
<dbReference type="OrthoDB" id="9780084at2"/>
<keyword evidence="2" id="KW-0560">Oxidoreductase</keyword>
<dbReference type="SUPFAM" id="SSF51735">
    <property type="entry name" value="NAD(P)-binding Rossmann-fold domains"/>
    <property type="match status" value="1"/>
</dbReference>
<dbReference type="PRINTS" id="PR00081">
    <property type="entry name" value="GDHRDH"/>
</dbReference>
<accession>A0A317DXA2</accession>
<evidence type="ECO:0000313" key="3">
    <source>
        <dbReference type="EMBL" id="PWR17573.1"/>
    </source>
</evidence>
<dbReference type="Gene3D" id="3.40.50.720">
    <property type="entry name" value="NAD(P)-binding Rossmann-like Domain"/>
    <property type="match status" value="1"/>
</dbReference>
<dbReference type="EMBL" id="QGLF01000010">
    <property type="protein sequence ID" value="PWR17573.1"/>
    <property type="molecule type" value="Genomic_DNA"/>
</dbReference>
<keyword evidence="4" id="KW-1185">Reference proteome</keyword>